<reference evidence="4" key="1">
    <citation type="journal article" date="2019" name="Int. J. Syst. Evol. Microbiol.">
        <title>The Global Catalogue of Microorganisms (GCM) 10K type strain sequencing project: providing services to taxonomists for standard genome sequencing and annotation.</title>
        <authorList>
            <consortium name="The Broad Institute Genomics Platform"/>
            <consortium name="The Broad Institute Genome Sequencing Center for Infectious Disease"/>
            <person name="Wu L."/>
            <person name="Ma J."/>
        </authorList>
    </citation>
    <scope>NUCLEOTIDE SEQUENCE [LARGE SCALE GENOMIC DNA]</scope>
    <source>
        <strain evidence="4">CCUG 59778</strain>
    </source>
</reference>
<protein>
    <submittedName>
        <fullName evidence="3">VWA domain-containing protein</fullName>
    </submittedName>
</protein>
<sequence length="865" mass="96575">MDLRIDQPLWLLLCIPFAIYFIWAWRKGREHFRREHAVAYALRALSILLLIFAITGPYLLLPVKDEQILFVIDRSASAAGNDEWIYDWIEESLDSKNANQSVGVYTFGGNFQTEVKLSDEVKEVPIFSGLRETGDTNIEQALQLASSVAESNKATRIVLISDGLETRGSVSDELFRLAGGNIQIDTVPLKQTVNEDVAITSFETPPVAFEGEQQQLIVEVESSSEKEGELLLLQNDKLLMKQAVKIEPGTNTYSFRHASTGNGLLKYEVQLIVPDDGLLENNKLTSVTTVESSPRLLVVHGKDRQSPIPGIIDAQVVETDMISAEMLPYDLSNYLDYDAIIFDNVPGHLVGEQKMGVIEQAVKNFGVGFMMVGGENSFGLGGYFKSPIEKLLPVEMEVKGKQQLPSLGIVIVLDRSGSMMGSKLELAKEAAARSVELLRDGDTLGFIAFDDRPWEIIETGELTDKEEAVNQILSVPAGGGTEIYSSLEMAFQNLQDLKLQRKHIILLTDGQSATQNDYQALIEEGLEHNTTLSTVSIGQDADRNLLEMLAEIGAGRYYDVQDESTIPAILSRETVMISRTYIEDNPFYPAIGGDPVWTSLFDQGVPQMNAYIATTAKQTASVVMESEQEDPVLAEWMYGLGRTIAYTSDSPGAWSGDFARWERWPDLWNTAVSRLLPSFNEIPFDIRRSDDGSYIIQDPSGNSSFLDVAVVNERGEEIEVMAEPIAPGKTRVTMETDPGLVFFRVSNESEEVYQAGLSVPYSDEYRLQQPDEGLLNQISERTGGQVLEEPSQAFRNLPYESAERQSIQKALIFSSLLLFFVDITIRRFGWRNIRTISQVVQRKREPESVQETLHVEQLLKLKKKR</sequence>
<evidence type="ECO:0000313" key="3">
    <source>
        <dbReference type="EMBL" id="MFC4409378.1"/>
    </source>
</evidence>
<dbReference type="Pfam" id="PF13519">
    <property type="entry name" value="VWA_2"/>
    <property type="match status" value="1"/>
</dbReference>
<dbReference type="Proteomes" id="UP001595817">
    <property type="component" value="Unassembled WGS sequence"/>
</dbReference>
<evidence type="ECO:0000256" key="1">
    <source>
        <dbReference type="SAM" id="Phobius"/>
    </source>
</evidence>
<feature type="domain" description="VWFA" evidence="2">
    <location>
        <begin position="408"/>
        <end position="580"/>
    </location>
</feature>
<comment type="caution">
    <text evidence="3">The sequence shown here is derived from an EMBL/GenBank/DDBJ whole genome shotgun (WGS) entry which is preliminary data.</text>
</comment>
<dbReference type="RefSeq" id="WP_378152049.1">
    <property type="nucleotide sequence ID" value="NZ_JBHSEC010000002.1"/>
</dbReference>
<accession>A0ABV8X203</accession>
<dbReference type="InterPro" id="IPR029062">
    <property type="entry name" value="Class_I_gatase-like"/>
</dbReference>
<keyword evidence="1" id="KW-0472">Membrane</keyword>
<proteinExistence type="predicted"/>
<feature type="transmembrane region" description="Helical" evidence="1">
    <location>
        <begin position="7"/>
        <end position="25"/>
    </location>
</feature>
<keyword evidence="1" id="KW-0812">Transmembrane</keyword>
<dbReference type="InterPro" id="IPR002035">
    <property type="entry name" value="VWF_A"/>
</dbReference>
<dbReference type="Pfam" id="PF00092">
    <property type="entry name" value="VWA"/>
    <property type="match status" value="1"/>
</dbReference>
<dbReference type="SUPFAM" id="SSF53300">
    <property type="entry name" value="vWA-like"/>
    <property type="match status" value="2"/>
</dbReference>
<evidence type="ECO:0000313" key="4">
    <source>
        <dbReference type="Proteomes" id="UP001595817"/>
    </source>
</evidence>
<dbReference type="PROSITE" id="PS50234">
    <property type="entry name" value="VWFA"/>
    <property type="match status" value="1"/>
</dbReference>
<dbReference type="CDD" id="cd00198">
    <property type="entry name" value="vWFA"/>
    <property type="match status" value="1"/>
</dbReference>
<dbReference type="EMBL" id="JBHSEC010000002">
    <property type="protein sequence ID" value="MFC4409378.1"/>
    <property type="molecule type" value="Genomic_DNA"/>
</dbReference>
<name>A0ABV8X203_9LACT</name>
<dbReference type="InterPro" id="IPR036465">
    <property type="entry name" value="vWFA_dom_sf"/>
</dbReference>
<dbReference type="SUPFAM" id="SSF52317">
    <property type="entry name" value="Class I glutamine amidotransferase-like"/>
    <property type="match status" value="1"/>
</dbReference>
<keyword evidence="1" id="KW-1133">Transmembrane helix</keyword>
<keyword evidence="4" id="KW-1185">Reference proteome</keyword>
<evidence type="ECO:0000259" key="2">
    <source>
        <dbReference type="PROSITE" id="PS50234"/>
    </source>
</evidence>
<dbReference type="PANTHER" id="PTHR37947:SF2">
    <property type="entry name" value="VON WILLEBRAND FACTOR TYPE A"/>
    <property type="match status" value="1"/>
</dbReference>
<dbReference type="Gene3D" id="3.40.50.880">
    <property type="match status" value="2"/>
</dbReference>
<gene>
    <name evidence="3" type="ORF">ACFOZY_02885</name>
</gene>
<dbReference type="PANTHER" id="PTHR37947">
    <property type="entry name" value="BLL2462 PROTEIN"/>
    <property type="match status" value="1"/>
</dbReference>
<dbReference type="SMART" id="SM00327">
    <property type="entry name" value="VWA"/>
    <property type="match status" value="2"/>
</dbReference>
<organism evidence="3 4">
    <name type="scientific">Chungangia koreensis</name>
    <dbReference type="NCBI Taxonomy" id="752657"/>
    <lineage>
        <taxon>Bacteria</taxon>
        <taxon>Bacillati</taxon>
        <taxon>Bacillota</taxon>
        <taxon>Bacilli</taxon>
        <taxon>Lactobacillales</taxon>
        <taxon>Chungangia</taxon>
    </lineage>
</organism>
<feature type="transmembrane region" description="Helical" evidence="1">
    <location>
        <begin position="37"/>
        <end position="60"/>
    </location>
</feature>
<dbReference type="Gene3D" id="3.40.50.410">
    <property type="entry name" value="von Willebrand factor, type A domain"/>
    <property type="match status" value="1"/>
</dbReference>